<dbReference type="GO" id="GO:0006012">
    <property type="term" value="P:galactose metabolic process"/>
    <property type="evidence" value="ECO:0007669"/>
    <property type="project" value="InterPro"/>
</dbReference>
<evidence type="ECO:0000259" key="11">
    <source>
        <dbReference type="Pfam" id="PF08532"/>
    </source>
</evidence>
<dbReference type="Pfam" id="PF02449">
    <property type="entry name" value="Glyco_hydro_42"/>
    <property type="match status" value="1"/>
</dbReference>
<dbReference type="PIRSF" id="PIRSF001084">
    <property type="entry name" value="B-galactosidase"/>
    <property type="match status" value="1"/>
</dbReference>
<feature type="domain" description="Beta-galactosidase C-terminal" evidence="12">
    <location>
        <begin position="621"/>
        <end position="651"/>
    </location>
</feature>
<evidence type="ECO:0000256" key="9">
    <source>
        <dbReference type="PIRSR" id="PIRSR001084-3"/>
    </source>
</evidence>
<comment type="similarity">
    <text evidence="2 6">Belongs to the glycosyl hydrolase 42 family.</text>
</comment>
<dbReference type="PANTHER" id="PTHR36447:SF1">
    <property type="entry name" value="BETA-GALACTOSIDASE GANA"/>
    <property type="match status" value="1"/>
</dbReference>
<accession>A0A326UQQ2</accession>
<comment type="catalytic activity">
    <reaction evidence="1 6">
        <text>Hydrolysis of terminal non-reducing beta-D-galactose residues in beta-D-galactosides.</text>
        <dbReference type="EC" id="3.2.1.23"/>
    </reaction>
</comment>
<feature type="binding site" evidence="8">
    <location>
        <position position="159"/>
    </location>
    <ligand>
        <name>substrate</name>
    </ligand>
</feature>
<feature type="domain" description="Beta-galactosidase trimerisation" evidence="11">
    <location>
        <begin position="402"/>
        <end position="612"/>
    </location>
</feature>
<dbReference type="GO" id="GO:0046872">
    <property type="term" value="F:metal ion binding"/>
    <property type="evidence" value="ECO:0007669"/>
    <property type="project" value="UniProtKB-KW"/>
</dbReference>
<evidence type="ECO:0000259" key="10">
    <source>
        <dbReference type="Pfam" id="PF02449"/>
    </source>
</evidence>
<keyword evidence="9" id="KW-0479">Metal-binding</keyword>
<comment type="caution">
    <text evidence="13">The sequence shown here is derived from an EMBL/GenBank/DDBJ whole genome shotgun (WGS) entry which is preliminary data.</text>
</comment>
<gene>
    <name evidence="13" type="ORF">EI42_01909</name>
</gene>
<dbReference type="EC" id="3.2.1.23" evidence="3 6"/>
<dbReference type="InterPro" id="IPR013529">
    <property type="entry name" value="Glyco_hydro_42_N"/>
</dbReference>
<evidence type="ECO:0000256" key="1">
    <source>
        <dbReference type="ARBA" id="ARBA00001412"/>
    </source>
</evidence>
<reference evidence="13 14" key="1">
    <citation type="submission" date="2018-06" db="EMBL/GenBank/DDBJ databases">
        <title>Genomic Encyclopedia of Archaeal and Bacterial Type Strains, Phase II (KMG-II): from individual species to whole genera.</title>
        <authorList>
            <person name="Goeker M."/>
        </authorList>
    </citation>
    <scope>NUCLEOTIDE SEQUENCE [LARGE SCALE GENOMIC DNA]</scope>
    <source>
        <strain evidence="13 14">ATCC BAA-1881</strain>
    </source>
</reference>
<evidence type="ECO:0000256" key="6">
    <source>
        <dbReference type="PIRNR" id="PIRNR001084"/>
    </source>
</evidence>
<feature type="binding site" evidence="8">
    <location>
        <position position="121"/>
    </location>
    <ligand>
        <name>substrate</name>
    </ligand>
</feature>
<feature type="active site" description="Proton donor" evidence="7">
    <location>
        <position position="160"/>
    </location>
</feature>
<dbReference type="SUPFAM" id="SSF51445">
    <property type="entry name" value="(Trans)glycosidases"/>
    <property type="match status" value="1"/>
</dbReference>
<dbReference type="InterPro" id="IPR017853">
    <property type="entry name" value="GH"/>
</dbReference>
<dbReference type="SMR" id="A0A326UQQ2"/>
<proteinExistence type="inferred from homology"/>
<dbReference type="InterPro" id="IPR013780">
    <property type="entry name" value="Glyco_hydro_b"/>
</dbReference>
<keyword evidence="4 6" id="KW-0378">Hydrolase</keyword>
<dbReference type="Pfam" id="PF08532">
    <property type="entry name" value="Glyco_hydro_42M"/>
    <property type="match status" value="1"/>
</dbReference>
<dbReference type="InterPro" id="IPR013739">
    <property type="entry name" value="Beta_galactosidase_C"/>
</dbReference>
<dbReference type="EMBL" id="QKUF01000004">
    <property type="protein sequence ID" value="PZW32817.1"/>
    <property type="molecule type" value="Genomic_DNA"/>
</dbReference>
<evidence type="ECO:0000256" key="4">
    <source>
        <dbReference type="ARBA" id="ARBA00022801"/>
    </source>
</evidence>
<keyword evidence="9" id="KW-0862">Zinc</keyword>
<organism evidence="13 14">
    <name type="scientific">Thermosporothrix hazakensis</name>
    <dbReference type="NCBI Taxonomy" id="644383"/>
    <lineage>
        <taxon>Bacteria</taxon>
        <taxon>Bacillati</taxon>
        <taxon>Chloroflexota</taxon>
        <taxon>Ktedonobacteria</taxon>
        <taxon>Ktedonobacterales</taxon>
        <taxon>Thermosporotrichaceae</taxon>
        <taxon>Thermosporothrix</taxon>
    </lineage>
</organism>
<feature type="binding site" evidence="9">
    <location>
        <position position="168"/>
    </location>
    <ligand>
        <name>Zn(2+)</name>
        <dbReference type="ChEBI" id="CHEBI:29105"/>
    </ligand>
</feature>
<dbReference type="InterPro" id="IPR013738">
    <property type="entry name" value="Beta_galactosidase_Trimer"/>
</dbReference>
<evidence type="ECO:0000313" key="14">
    <source>
        <dbReference type="Proteomes" id="UP000248806"/>
    </source>
</evidence>
<feature type="domain" description="Glycoside hydrolase family 42 N-terminal" evidence="10">
    <location>
        <begin position="24"/>
        <end position="390"/>
    </location>
</feature>
<evidence type="ECO:0000256" key="5">
    <source>
        <dbReference type="ARBA" id="ARBA00023295"/>
    </source>
</evidence>
<dbReference type="CDD" id="cd03143">
    <property type="entry name" value="A4_beta-galactosidase_middle_domain"/>
    <property type="match status" value="1"/>
</dbReference>
<feature type="binding site" evidence="8">
    <location>
        <position position="320"/>
    </location>
    <ligand>
        <name>substrate</name>
    </ligand>
</feature>
<dbReference type="InterPro" id="IPR029062">
    <property type="entry name" value="Class_I_gatase-like"/>
</dbReference>
<dbReference type="GO" id="GO:0004565">
    <property type="term" value="F:beta-galactosidase activity"/>
    <property type="evidence" value="ECO:0007669"/>
    <property type="project" value="UniProtKB-EC"/>
</dbReference>
<dbReference type="PANTHER" id="PTHR36447">
    <property type="entry name" value="BETA-GALACTOSIDASE GANA"/>
    <property type="match status" value="1"/>
</dbReference>
<feature type="binding site" evidence="9">
    <location>
        <position position="125"/>
    </location>
    <ligand>
        <name>Zn(2+)</name>
        <dbReference type="ChEBI" id="CHEBI:29105"/>
    </ligand>
</feature>
<evidence type="ECO:0000256" key="2">
    <source>
        <dbReference type="ARBA" id="ARBA00005940"/>
    </source>
</evidence>
<dbReference type="InterPro" id="IPR003476">
    <property type="entry name" value="Glyco_hydro_42"/>
</dbReference>
<dbReference type="Proteomes" id="UP000248806">
    <property type="component" value="Unassembled WGS sequence"/>
</dbReference>
<dbReference type="Pfam" id="PF08533">
    <property type="entry name" value="Glyco_hydro_42C"/>
    <property type="match status" value="1"/>
</dbReference>
<feature type="binding site" evidence="9">
    <location>
        <position position="166"/>
    </location>
    <ligand>
        <name>Zn(2+)</name>
        <dbReference type="ChEBI" id="CHEBI:29105"/>
    </ligand>
</feature>
<dbReference type="SUPFAM" id="SSF52317">
    <property type="entry name" value="Class I glutamine amidotransferase-like"/>
    <property type="match status" value="1"/>
</dbReference>
<evidence type="ECO:0000256" key="8">
    <source>
        <dbReference type="PIRSR" id="PIRSR001084-2"/>
    </source>
</evidence>
<evidence type="ECO:0000313" key="13">
    <source>
        <dbReference type="EMBL" id="PZW32817.1"/>
    </source>
</evidence>
<dbReference type="GO" id="GO:0009341">
    <property type="term" value="C:beta-galactosidase complex"/>
    <property type="evidence" value="ECO:0007669"/>
    <property type="project" value="InterPro"/>
</dbReference>
<dbReference type="RefSeq" id="WP_211326098.1">
    <property type="nucleotide sequence ID" value="NZ_BIFX01000002.1"/>
</dbReference>
<sequence>MHTEESRRVQTLLERVQAICYGADYNPEQWDPEVWSEDLRLMQLAGVNIATVGVFSWGSLQPDEQTFTFDWLDSIMDLLAQHQIFVCLGTGTAAQPAWLSQAYPDALPVDEQGFRHEHGNRQNYCPTSPDFRRLARNLARQLALRYGRHPALAIWHVSNEYYGSPCYCERCRARFRSWLQARYQTLDALNRHWNTRFWGHTYTDWEQINPPNKRGETSFQGLSLDWRRFTSDMNLECYLNEAEVLRELTPEIPVTTNLMGFFQPLDYFSWAPHMDIIAWDSYPTRTTPPAHLAFWHDLMRGLKHGQPWLLMEQTPSQAQWMAYNSLKRPGMLRLHSYQAVAHGSDAVMYFQWRQSRGAAEMFHGAIVSHAGHEHTRVFRDVAEIGKQLATLEKQTLGTRVPARVALLFSWPNWWNLEYRPSLSQALNYLEEVLHHYQALWEQNIAVDVISPDHEFSGYDLVIAPLLNMVSKRQAEAIERYVEQGGTFLTGYFSGIVDEDTRAWLGGYPGPLRRTLGIWVEECDPLEPDMRNQLIAEPGGLLPEGVYDCSTWCDIVHLEGATALARFGSDFYAGHPAITEHRIWRGRAIYIATRPEKRALSSFFTQLLAELGISAPLPVPAGVEVTCRTGENGPFFFVLNHTEEPVSISLPAPLYVQLLAPGEPPAEPVEQLQLAPRGVAILKA</sequence>
<keyword evidence="14" id="KW-1185">Reference proteome</keyword>
<evidence type="ECO:0000259" key="12">
    <source>
        <dbReference type="Pfam" id="PF08533"/>
    </source>
</evidence>
<dbReference type="Gene3D" id="3.40.50.880">
    <property type="match status" value="1"/>
</dbReference>
<name>A0A326UQQ2_THEHA</name>
<evidence type="ECO:0000256" key="3">
    <source>
        <dbReference type="ARBA" id="ARBA00012756"/>
    </source>
</evidence>
<keyword evidence="5 6" id="KW-0326">Glycosidase</keyword>
<feature type="active site" description="Nucleophile" evidence="7">
    <location>
        <position position="312"/>
    </location>
</feature>
<feature type="binding site" evidence="9">
    <location>
        <position position="171"/>
    </location>
    <ligand>
        <name>Zn(2+)</name>
        <dbReference type="ChEBI" id="CHEBI:29105"/>
    </ligand>
</feature>
<dbReference type="Gene3D" id="3.20.20.80">
    <property type="entry name" value="Glycosidases"/>
    <property type="match status" value="1"/>
</dbReference>
<evidence type="ECO:0000256" key="7">
    <source>
        <dbReference type="PIRSR" id="PIRSR001084-1"/>
    </source>
</evidence>
<protein>
    <recommendedName>
        <fullName evidence="3 6">Beta-galactosidase</fullName>
        <shortName evidence="6">Beta-gal</shortName>
        <ecNumber evidence="3 6">3.2.1.23</ecNumber>
    </recommendedName>
</protein>
<dbReference type="Gene3D" id="2.60.40.1180">
    <property type="entry name" value="Golgi alpha-mannosidase II"/>
    <property type="match status" value="1"/>
</dbReference>
<dbReference type="AlphaFoldDB" id="A0A326UQQ2"/>